<evidence type="ECO:0000256" key="1">
    <source>
        <dbReference type="SAM" id="MobiDB-lite"/>
    </source>
</evidence>
<sequence length="170" mass="19862">MDLLRHSIGSSAGRNFGTTRPESSSGNTLEMSRFVVVEKIVYYTVIDDCCRLEHGLHVALDMRKTDQSLSCAYFGSENRLLILNKDNYVPWYSRLLRYAKSKPNEKLLYNFIMHGPYVRRMIFEPGDTIREVRVAETYHKQTEELIKKDINQIEADDQVNQTVPILHQRY</sequence>
<feature type="compositionally biased region" description="Polar residues" evidence="1">
    <location>
        <begin position="8"/>
        <end position="26"/>
    </location>
</feature>
<gene>
    <name evidence="2" type="ORF">Tci_044975</name>
</gene>
<reference evidence="2" key="1">
    <citation type="journal article" date="2019" name="Sci. Rep.">
        <title>Draft genome of Tanacetum cinerariifolium, the natural source of mosquito coil.</title>
        <authorList>
            <person name="Yamashiro T."/>
            <person name="Shiraishi A."/>
            <person name="Satake H."/>
            <person name="Nakayama K."/>
        </authorList>
    </citation>
    <scope>NUCLEOTIDE SEQUENCE</scope>
</reference>
<protein>
    <submittedName>
        <fullName evidence="2">Uncharacterized protein</fullName>
    </submittedName>
</protein>
<comment type="caution">
    <text evidence="2">The sequence shown here is derived from an EMBL/GenBank/DDBJ whole genome shotgun (WGS) entry which is preliminary data.</text>
</comment>
<dbReference type="AlphaFoldDB" id="A0A6L2MI70"/>
<evidence type="ECO:0000313" key="2">
    <source>
        <dbReference type="EMBL" id="GEU72997.1"/>
    </source>
</evidence>
<accession>A0A6L2MI70</accession>
<feature type="region of interest" description="Disordered" evidence="1">
    <location>
        <begin position="1"/>
        <end position="26"/>
    </location>
</feature>
<name>A0A6L2MI70_TANCI</name>
<organism evidence="2">
    <name type="scientific">Tanacetum cinerariifolium</name>
    <name type="common">Dalmatian daisy</name>
    <name type="synonym">Chrysanthemum cinerariifolium</name>
    <dbReference type="NCBI Taxonomy" id="118510"/>
    <lineage>
        <taxon>Eukaryota</taxon>
        <taxon>Viridiplantae</taxon>
        <taxon>Streptophyta</taxon>
        <taxon>Embryophyta</taxon>
        <taxon>Tracheophyta</taxon>
        <taxon>Spermatophyta</taxon>
        <taxon>Magnoliopsida</taxon>
        <taxon>eudicotyledons</taxon>
        <taxon>Gunneridae</taxon>
        <taxon>Pentapetalae</taxon>
        <taxon>asterids</taxon>
        <taxon>campanulids</taxon>
        <taxon>Asterales</taxon>
        <taxon>Asteraceae</taxon>
        <taxon>Asteroideae</taxon>
        <taxon>Anthemideae</taxon>
        <taxon>Anthemidinae</taxon>
        <taxon>Tanacetum</taxon>
    </lineage>
</organism>
<dbReference type="EMBL" id="BKCJ010006603">
    <property type="protein sequence ID" value="GEU72997.1"/>
    <property type="molecule type" value="Genomic_DNA"/>
</dbReference>
<proteinExistence type="predicted"/>